<evidence type="ECO:0000256" key="3">
    <source>
        <dbReference type="SAM" id="MobiDB-lite"/>
    </source>
</evidence>
<protein>
    <recommendedName>
        <fullName evidence="4">MobA/MobL protein domain-containing protein</fullName>
    </recommendedName>
</protein>
<organism evidence="5 6">
    <name type="scientific">Faucicola osloensis</name>
    <name type="common">Moraxella osloensis</name>
    <dbReference type="NCBI Taxonomy" id="34062"/>
    <lineage>
        <taxon>Bacteria</taxon>
        <taxon>Pseudomonadati</taxon>
        <taxon>Pseudomonadota</taxon>
        <taxon>Gammaproteobacteria</taxon>
        <taxon>Moraxellales</taxon>
        <taxon>Moraxellaceae</taxon>
        <taxon>Faucicola</taxon>
    </lineage>
</organism>
<evidence type="ECO:0000259" key="4">
    <source>
        <dbReference type="Pfam" id="PF03389"/>
    </source>
</evidence>
<evidence type="ECO:0000256" key="2">
    <source>
        <dbReference type="ARBA" id="ARBA00022971"/>
    </source>
</evidence>
<evidence type="ECO:0000256" key="1">
    <source>
        <dbReference type="ARBA" id="ARBA00010873"/>
    </source>
</evidence>
<feature type="compositionally biased region" description="Polar residues" evidence="3">
    <location>
        <begin position="512"/>
        <end position="531"/>
    </location>
</feature>
<dbReference type="Proteomes" id="UP000229340">
    <property type="component" value="Plasmid pNP7-3"/>
</dbReference>
<dbReference type="Gene3D" id="3.30.930.30">
    <property type="match status" value="1"/>
</dbReference>
<reference evidence="6" key="1">
    <citation type="submission" date="2017-10" db="EMBL/GenBank/DDBJ databases">
        <title>Complete genome sequence of Moraxella osloensis NP7 isolated from human skin.</title>
        <authorList>
            <person name="Lee K."/>
            <person name="Lim J.Y."/>
            <person name="Hwang I."/>
        </authorList>
    </citation>
    <scope>NUCLEOTIDE SEQUENCE [LARGE SCALE GENOMIC DNA]</scope>
    <source>
        <strain evidence="6">NP7</strain>
        <plasmid evidence="6">pnp7-3</plasmid>
    </source>
</reference>
<gene>
    <name evidence="5" type="ORF">NP7_11615</name>
</gene>
<dbReference type="EMBL" id="CP024446">
    <property type="protein sequence ID" value="ATR79992.1"/>
    <property type="molecule type" value="Genomic_DNA"/>
</dbReference>
<dbReference type="Pfam" id="PF03389">
    <property type="entry name" value="MobA_MobL"/>
    <property type="match status" value="1"/>
</dbReference>
<name>A0A2D2LY92_FAUOS</name>
<proteinExistence type="inferred from homology"/>
<accession>A0A2D2LY92</accession>
<evidence type="ECO:0000313" key="5">
    <source>
        <dbReference type="EMBL" id="ATR79992.1"/>
    </source>
</evidence>
<keyword evidence="2" id="KW-0184">Conjugation</keyword>
<comment type="similarity">
    <text evidence="1">Belongs to the MobA/MobL family.</text>
</comment>
<feature type="region of interest" description="Disordered" evidence="3">
    <location>
        <begin position="511"/>
        <end position="531"/>
    </location>
</feature>
<sequence length="695" mass="78701">MAIYMATTKSITRSKGQSAVASAAYRSGKRLEDKRYGKIQDYSSRVGILSADIILPNFLKNQLLVNSIDRQTLWNTAEASEKRKDSRVAREWIVNLPFELPDDERKRLAYEFSQSLCDKYGVIADCCLHRPSEKEVARGADPRNFHAHIMLTTRQVALDDAGKIVLGDKATIELSDTKRRSLGLSRVDDEIVELRQLWEQIANRYLAKYGIDLIDCRSYADRELDIIPEVKMGKEATQMERDGIATEKGDINRAIRERNAEVKALYEQAINSSEYRIAETERATAANARTTDDSQRRIDESQRVIDTTSDDITSSDSFIDNTKFCLHGTHNAYIGNPKTIATTQSAIDDTKQLITGAEQAVARNTAESGRREKHVARANQLIAINTEQTQRATDLIELTTSINNAVVSTTRNNTKRSEKSQHRVKASEQRINDCQRISASTDHFIDETKSSLIRTYQAYTDNPKRVGKTQQQTEQADSFINRTKSAIARFTETTRRAYAWFSRRRKLEQEKQLIQQTSQNASNSDSKGSLSTSARVIAPTLTNEHRGIPMLNLNDILLPADQIAEQKIKELKLKPAHKAVQYLQTILGDTQKIVLLDSYLDTNASNIQAKEVLDLKHTLLKQILENTKLSVSNNSSHIHSSERLVIVRTLQSSLDEVIKHFEPNDLSEYQSELTKVTDSMRSQFNMLNRGRGYRL</sequence>
<keyword evidence="5" id="KW-0614">Plasmid</keyword>
<dbReference type="InterPro" id="IPR005053">
    <property type="entry name" value="MobA_MobL"/>
</dbReference>
<feature type="domain" description="MobA/MobL protein" evidence="4">
    <location>
        <begin position="17"/>
        <end position="241"/>
    </location>
</feature>
<dbReference type="AlphaFoldDB" id="A0A2D2LY92"/>
<geneLocation type="plasmid" evidence="6">
    <name>pnp7-3</name>
</geneLocation>
<evidence type="ECO:0000313" key="6">
    <source>
        <dbReference type="Proteomes" id="UP000229340"/>
    </source>
</evidence>